<dbReference type="InterPro" id="IPR049945">
    <property type="entry name" value="AAA_22"/>
</dbReference>
<dbReference type="InterPro" id="IPR027417">
    <property type="entry name" value="P-loop_NTPase"/>
</dbReference>
<keyword evidence="3" id="KW-1185">Reference proteome</keyword>
<protein>
    <recommendedName>
        <fullName evidence="1">ORC1/DEAH AAA+ ATPase domain-containing protein</fullName>
    </recommendedName>
</protein>
<dbReference type="Pfam" id="PF13401">
    <property type="entry name" value="AAA_22"/>
    <property type="match status" value="1"/>
</dbReference>
<gene>
    <name evidence="2" type="ORF">GCM10022289_07580</name>
</gene>
<name>A0ABP8B619_9SPHI</name>
<evidence type="ECO:0000313" key="2">
    <source>
        <dbReference type="EMBL" id="GAA4198595.1"/>
    </source>
</evidence>
<proteinExistence type="predicted"/>
<dbReference type="RefSeq" id="WP_344849619.1">
    <property type="nucleotide sequence ID" value="NZ_BAABBY010000002.1"/>
</dbReference>
<organism evidence="2 3">
    <name type="scientific">Pedobacter jeongneungensis</name>
    <dbReference type="NCBI Taxonomy" id="947309"/>
    <lineage>
        <taxon>Bacteria</taxon>
        <taxon>Pseudomonadati</taxon>
        <taxon>Bacteroidota</taxon>
        <taxon>Sphingobacteriia</taxon>
        <taxon>Sphingobacteriales</taxon>
        <taxon>Sphingobacteriaceae</taxon>
        <taxon>Pedobacter</taxon>
    </lineage>
</organism>
<dbReference type="SUPFAM" id="SSF52540">
    <property type="entry name" value="P-loop containing nucleoside triphosphate hydrolases"/>
    <property type="match status" value="1"/>
</dbReference>
<evidence type="ECO:0000313" key="3">
    <source>
        <dbReference type="Proteomes" id="UP001501772"/>
    </source>
</evidence>
<dbReference type="EMBL" id="BAABBY010000002">
    <property type="protein sequence ID" value="GAA4198595.1"/>
    <property type="molecule type" value="Genomic_DNA"/>
</dbReference>
<dbReference type="Proteomes" id="UP001501772">
    <property type="component" value="Unassembled WGS sequence"/>
</dbReference>
<reference evidence="3" key="1">
    <citation type="journal article" date="2019" name="Int. J. Syst. Evol. Microbiol.">
        <title>The Global Catalogue of Microorganisms (GCM) 10K type strain sequencing project: providing services to taxonomists for standard genome sequencing and annotation.</title>
        <authorList>
            <consortium name="The Broad Institute Genomics Platform"/>
            <consortium name="The Broad Institute Genome Sequencing Center for Infectious Disease"/>
            <person name="Wu L."/>
            <person name="Ma J."/>
        </authorList>
    </citation>
    <scope>NUCLEOTIDE SEQUENCE [LARGE SCALE GENOMIC DNA]</scope>
    <source>
        <strain evidence="3">JCM 17626</strain>
    </source>
</reference>
<evidence type="ECO:0000259" key="1">
    <source>
        <dbReference type="Pfam" id="PF13401"/>
    </source>
</evidence>
<feature type="domain" description="ORC1/DEAH AAA+ ATPase" evidence="1">
    <location>
        <begin position="103"/>
        <end position="207"/>
    </location>
</feature>
<accession>A0ABP8B619</accession>
<sequence>MIPENIKTKIVAAIERQRSKFASDAAQAVTLGINAAQLNRIKKGDIQNVLSHGKWINIARKLDVQLTDAPTWVTAKTNVFHFVYTQLETCQNNSLSGILCDMADIGKTYTARQYVKEHQNSVYVDCAQVKSRQKLIRYVAREFGVNHTSRYTDVYNDLIYYLRSIDKPIIVLDEAGDLDYPAFLELKALWNATERFCAWYMMGAEGLEAKITRNKDLKKVGYTEIFSRFGNKYQQVVPQGKEAREDFIRRQVAMVAKVNGAIDIQKIYARTGGSLRRVFTEVQKLKAV</sequence>
<comment type="caution">
    <text evidence="2">The sequence shown here is derived from an EMBL/GenBank/DDBJ whole genome shotgun (WGS) entry which is preliminary data.</text>
</comment>
<dbReference type="Gene3D" id="3.40.50.300">
    <property type="entry name" value="P-loop containing nucleotide triphosphate hydrolases"/>
    <property type="match status" value="1"/>
</dbReference>